<evidence type="ECO:0000313" key="2">
    <source>
        <dbReference type="EMBL" id="KAK0405077.1"/>
    </source>
</evidence>
<dbReference type="EMBL" id="JAUCMV010000004">
    <property type="protein sequence ID" value="KAK0405077.1"/>
    <property type="molecule type" value="Genomic_DNA"/>
</dbReference>
<sequence length="109" mass="12519">MCHVLENEEAALEEETEFKILNVKCFRETVKPSKNHWKWFIEALDQRSETRRSILRKAPLLSLRIANAIPALDNALEEIAFSKENNDDEKNSDFDEESDAPEPTVGSSQ</sequence>
<keyword evidence="3" id="KW-1185">Reference proteome</keyword>
<protein>
    <submittedName>
        <fullName evidence="2">Uncharacterized protein</fullName>
    </submittedName>
</protein>
<proteinExistence type="predicted"/>
<reference evidence="2" key="1">
    <citation type="submission" date="2023-06" db="EMBL/GenBank/DDBJ databases">
        <title>Genomic analysis of the entomopathogenic nematode Steinernema hermaphroditum.</title>
        <authorList>
            <person name="Schwarz E.M."/>
            <person name="Heppert J.K."/>
            <person name="Baniya A."/>
            <person name="Schwartz H.T."/>
            <person name="Tan C.-H."/>
            <person name="Antoshechkin I."/>
            <person name="Sternberg P.W."/>
            <person name="Goodrich-Blair H."/>
            <person name="Dillman A.R."/>
        </authorList>
    </citation>
    <scope>NUCLEOTIDE SEQUENCE</scope>
    <source>
        <strain evidence="2">PS9179</strain>
        <tissue evidence="2">Whole animal</tissue>
    </source>
</reference>
<feature type="compositionally biased region" description="Basic and acidic residues" evidence="1">
    <location>
        <begin position="80"/>
        <end position="93"/>
    </location>
</feature>
<feature type="region of interest" description="Disordered" evidence="1">
    <location>
        <begin position="80"/>
        <end position="109"/>
    </location>
</feature>
<comment type="caution">
    <text evidence="2">The sequence shown here is derived from an EMBL/GenBank/DDBJ whole genome shotgun (WGS) entry which is preliminary data.</text>
</comment>
<name>A0AA39LPN3_9BILA</name>
<evidence type="ECO:0000313" key="3">
    <source>
        <dbReference type="Proteomes" id="UP001175271"/>
    </source>
</evidence>
<gene>
    <name evidence="2" type="ORF">QR680_017790</name>
</gene>
<dbReference type="Proteomes" id="UP001175271">
    <property type="component" value="Unassembled WGS sequence"/>
</dbReference>
<organism evidence="2 3">
    <name type="scientific">Steinernema hermaphroditum</name>
    <dbReference type="NCBI Taxonomy" id="289476"/>
    <lineage>
        <taxon>Eukaryota</taxon>
        <taxon>Metazoa</taxon>
        <taxon>Ecdysozoa</taxon>
        <taxon>Nematoda</taxon>
        <taxon>Chromadorea</taxon>
        <taxon>Rhabditida</taxon>
        <taxon>Tylenchina</taxon>
        <taxon>Panagrolaimomorpha</taxon>
        <taxon>Strongyloidoidea</taxon>
        <taxon>Steinernematidae</taxon>
        <taxon>Steinernema</taxon>
    </lineage>
</organism>
<dbReference type="AlphaFoldDB" id="A0AA39LPN3"/>
<accession>A0AA39LPN3</accession>
<evidence type="ECO:0000256" key="1">
    <source>
        <dbReference type="SAM" id="MobiDB-lite"/>
    </source>
</evidence>